<evidence type="ECO:0008006" key="3">
    <source>
        <dbReference type="Google" id="ProtNLM"/>
    </source>
</evidence>
<comment type="caution">
    <text evidence="1">The sequence shown here is derived from an EMBL/GenBank/DDBJ whole genome shotgun (WGS) entry which is preliminary data.</text>
</comment>
<organism evidence="1 2">
    <name type="scientific">Pseudocercospora fuligena</name>
    <dbReference type="NCBI Taxonomy" id="685502"/>
    <lineage>
        <taxon>Eukaryota</taxon>
        <taxon>Fungi</taxon>
        <taxon>Dikarya</taxon>
        <taxon>Ascomycota</taxon>
        <taxon>Pezizomycotina</taxon>
        <taxon>Dothideomycetes</taxon>
        <taxon>Dothideomycetidae</taxon>
        <taxon>Mycosphaerellales</taxon>
        <taxon>Mycosphaerellaceae</taxon>
        <taxon>Pseudocercospora</taxon>
    </lineage>
</organism>
<protein>
    <recommendedName>
        <fullName evidence="3">BTB domain-containing protein</fullName>
    </recommendedName>
</protein>
<dbReference type="OrthoDB" id="194443at2759"/>
<dbReference type="AlphaFoldDB" id="A0A8H6RB02"/>
<proteinExistence type="predicted"/>
<accession>A0A8H6RB02</accession>
<keyword evidence="2" id="KW-1185">Reference proteome</keyword>
<sequence>MPCSWLRFNLHVARTSNGQHDISNGFDFFLAFNFRYNFNDDLVAIAMPPAGATKSVFDTSLPTTPDAQHTIDDHYDQAITIFVGRGSGAKGYDIHRGLLKFYSGYFRTAIKNAEHGEFMEGKKGVIELWEESRLAHVSAIRYAYENTAKGSALRRLLVFCLANEKKSEAGEEQWPPKDRSSWFLDFAEDLTVHRISGAAIPTQHSGVFGGPSVTSMSNWNRCAYHVHDTGKNCGNPGWKVIN</sequence>
<evidence type="ECO:0000313" key="1">
    <source>
        <dbReference type="EMBL" id="KAF7187132.1"/>
    </source>
</evidence>
<dbReference type="Proteomes" id="UP000660729">
    <property type="component" value="Unassembled WGS sequence"/>
</dbReference>
<dbReference type="EMBL" id="JABCIY010000235">
    <property type="protein sequence ID" value="KAF7187132.1"/>
    <property type="molecule type" value="Genomic_DNA"/>
</dbReference>
<evidence type="ECO:0000313" key="2">
    <source>
        <dbReference type="Proteomes" id="UP000660729"/>
    </source>
</evidence>
<gene>
    <name evidence="1" type="ORF">HII31_11513</name>
</gene>
<name>A0A8H6RB02_9PEZI</name>
<reference evidence="1" key="1">
    <citation type="submission" date="2020-04" db="EMBL/GenBank/DDBJ databases">
        <title>Draft genome resource of the tomato pathogen Pseudocercospora fuligena.</title>
        <authorList>
            <person name="Zaccaron A."/>
        </authorList>
    </citation>
    <scope>NUCLEOTIDE SEQUENCE</scope>
    <source>
        <strain evidence="1">PF001</strain>
    </source>
</reference>